<dbReference type="Gene3D" id="3.40.50.620">
    <property type="entry name" value="HUPs"/>
    <property type="match status" value="1"/>
</dbReference>
<dbReference type="AlphaFoldDB" id="A0ABD5UMU3"/>
<dbReference type="InterPro" id="IPR006016">
    <property type="entry name" value="UspA"/>
</dbReference>
<keyword evidence="4" id="KW-1185">Reference proteome</keyword>
<dbReference type="CDD" id="cd00293">
    <property type="entry name" value="USP-like"/>
    <property type="match status" value="1"/>
</dbReference>
<dbReference type="InterPro" id="IPR014729">
    <property type="entry name" value="Rossmann-like_a/b/a_fold"/>
</dbReference>
<dbReference type="SUPFAM" id="SSF52402">
    <property type="entry name" value="Adenine nucleotide alpha hydrolases-like"/>
    <property type="match status" value="1"/>
</dbReference>
<dbReference type="EMBL" id="JBHSXI010000023">
    <property type="protein sequence ID" value="MFC6890513.1"/>
    <property type="molecule type" value="Genomic_DNA"/>
</dbReference>
<accession>A0ABD5UMU3</accession>
<dbReference type="RefSeq" id="WP_379770536.1">
    <property type="nucleotide sequence ID" value="NZ_JBHSXI010000023.1"/>
</dbReference>
<proteinExistence type="predicted"/>
<feature type="domain" description="UspA" evidence="2">
    <location>
        <begin position="4"/>
        <end position="106"/>
    </location>
</feature>
<feature type="region of interest" description="Disordered" evidence="1">
    <location>
        <begin position="133"/>
        <end position="159"/>
    </location>
</feature>
<name>A0ABD5UMU3_9EURY</name>
<reference evidence="3 4" key="1">
    <citation type="journal article" date="2019" name="Int. J. Syst. Evol. Microbiol.">
        <title>The Global Catalogue of Microorganisms (GCM) 10K type strain sequencing project: providing services to taxonomists for standard genome sequencing and annotation.</title>
        <authorList>
            <consortium name="The Broad Institute Genomics Platform"/>
            <consortium name="The Broad Institute Genome Sequencing Center for Infectious Disease"/>
            <person name="Wu L."/>
            <person name="Ma J."/>
        </authorList>
    </citation>
    <scope>NUCLEOTIDE SEQUENCE [LARGE SCALE GENOMIC DNA]</scope>
    <source>
        <strain evidence="3 4">Y73</strain>
    </source>
</reference>
<evidence type="ECO:0000313" key="3">
    <source>
        <dbReference type="EMBL" id="MFC6890513.1"/>
    </source>
</evidence>
<evidence type="ECO:0000313" key="4">
    <source>
        <dbReference type="Proteomes" id="UP001596333"/>
    </source>
</evidence>
<organism evidence="3 4">
    <name type="scientific">Halorubrum trueperi</name>
    <dbReference type="NCBI Taxonomy" id="2004704"/>
    <lineage>
        <taxon>Archaea</taxon>
        <taxon>Methanobacteriati</taxon>
        <taxon>Methanobacteriota</taxon>
        <taxon>Stenosarchaea group</taxon>
        <taxon>Halobacteria</taxon>
        <taxon>Halobacteriales</taxon>
        <taxon>Haloferacaceae</taxon>
        <taxon>Halorubrum</taxon>
    </lineage>
</organism>
<protein>
    <submittedName>
        <fullName evidence="3">Universal stress protein</fullName>
    </submittedName>
</protein>
<dbReference type="Proteomes" id="UP001596333">
    <property type="component" value="Unassembled WGS sequence"/>
</dbReference>
<evidence type="ECO:0000256" key="1">
    <source>
        <dbReference type="SAM" id="MobiDB-lite"/>
    </source>
</evidence>
<evidence type="ECO:0000259" key="2">
    <source>
        <dbReference type="Pfam" id="PF00582"/>
    </source>
</evidence>
<gene>
    <name evidence="3" type="ORF">ACFQEY_16085</name>
</gene>
<sequence length="159" mass="17473">MTLVVVPVRFPPSSHSEATLREAVRVAEERDAELTILHVDLYQNSGGVSRSDLKRAVEQRIGRLDRARYVVRRGFLVEETILEEIVAEGADVVVIGSKQAGRWRRMVQKLLSDPDIDTFLRGELDCTVITVEADGETTSNEAGESPGDTAPLPEDGADD</sequence>
<comment type="caution">
    <text evidence="3">The sequence shown here is derived from an EMBL/GenBank/DDBJ whole genome shotgun (WGS) entry which is preliminary data.</text>
</comment>
<dbReference type="Pfam" id="PF00582">
    <property type="entry name" value="Usp"/>
    <property type="match status" value="1"/>
</dbReference>